<name>A0A7W9UUX3_9ACTN</name>
<evidence type="ECO:0000313" key="2">
    <source>
        <dbReference type="Proteomes" id="UP000585836"/>
    </source>
</evidence>
<protein>
    <submittedName>
        <fullName evidence="1">Uncharacterized protein</fullName>
    </submittedName>
</protein>
<evidence type="ECO:0000313" key="1">
    <source>
        <dbReference type="EMBL" id="MBB5932160.1"/>
    </source>
</evidence>
<dbReference type="AlphaFoldDB" id="A0A7W9UUX3"/>
<reference evidence="1 2" key="1">
    <citation type="submission" date="2020-08" db="EMBL/GenBank/DDBJ databases">
        <title>Genomic Encyclopedia of Type Strains, Phase III (KMG-III): the genomes of soil and plant-associated and newly described type strains.</title>
        <authorList>
            <person name="Whitman W."/>
        </authorList>
    </citation>
    <scope>NUCLEOTIDE SEQUENCE [LARGE SCALE GENOMIC DNA]</scope>
    <source>
        <strain evidence="1 2">CECT 3313</strain>
    </source>
</reference>
<proteinExistence type="predicted"/>
<dbReference type="EMBL" id="JACHJK010000022">
    <property type="protein sequence ID" value="MBB5932160.1"/>
    <property type="molecule type" value="Genomic_DNA"/>
</dbReference>
<dbReference type="RefSeq" id="WP_184974297.1">
    <property type="nucleotide sequence ID" value="NZ_BAAAWF010000091.1"/>
</dbReference>
<dbReference type="Proteomes" id="UP000585836">
    <property type="component" value="Unassembled WGS sequence"/>
</dbReference>
<organism evidence="1 2">
    <name type="scientific">Streptomyces echinatus</name>
    <dbReference type="NCBI Taxonomy" id="67293"/>
    <lineage>
        <taxon>Bacteria</taxon>
        <taxon>Bacillati</taxon>
        <taxon>Actinomycetota</taxon>
        <taxon>Actinomycetes</taxon>
        <taxon>Kitasatosporales</taxon>
        <taxon>Streptomycetaceae</taxon>
        <taxon>Streptomyces</taxon>
    </lineage>
</organism>
<comment type="caution">
    <text evidence="1">The sequence shown here is derived from an EMBL/GenBank/DDBJ whole genome shotgun (WGS) entry which is preliminary data.</text>
</comment>
<accession>A0A7W9UUX3</accession>
<gene>
    <name evidence="1" type="ORF">FHS34_007669</name>
</gene>
<sequence length="57" mass="6086">MTYGTMAAPESNPRANAALADGCEVCNGWGSVITFQGRYELCQACQSPTERECHDSG</sequence>
<keyword evidence="2" id="KW-1185">Reference proteome</keyword>